<dbReference type="EMBL" id="PGCJ01000872">
    <property type="protein sequence ID" value="PLW16364.1"/>
    <property type="molecule type" value="Genomic_DNA"/>
</dbReference>
<evidence type="ECO:0000313" key="3">
    <source>
        <dbReference type="Proteomes" id="UP000235388"/>
    </source>
</evidence>
<evidence type="ECO:0008006" key="4">
    <source>
        <dbReference type="Google" id="ProtNLM"/>
    </source>
</evidence>
<accession>A0A2N5SSZ9</accession>
<keyword evidence="3" id="KW-1185">Reference proteome</keyword>
<dbReference type="OrthoDB" id="2503766at2759"/>
<comment type="caution">
    <text evidence="2">The sequence shown here is derived from an EMBL/GenBank/DDBJ whole genome shotgun (WGS) entry which is preliminary data.</text>
</comment>
<sequence>MAIPIQDPEVKKKTKGRPALKKDQSTLTKRNALAFEIVEEKLKKEAITKKQALIAPAKQRSKQIKKCSSSKEASDYKSSHVGSSKNPESDCSVSDEETETKVDVSGPEQDASKKDGGVTISIESNLSHASQIPQFLRPNELLQEIAENKAAYTRLQGGKKSIEKIIQALEAETLTTSITEDKWLNKFSHGHMIAKSYQRPICFISLNESHSFFPLQLGPTSEDPAPVYLIYINGNHWVLGDVAGEDGVKPIPPPFLAPRHTSKTAKSWFEHLKPGLDLYQSKQEAKLI</sequence>
<protein>
    <recommendedName>
        <fullName evidence="4">OTU domain-containing protein</fullName>
    </recommendedName>
</protein>
<dbReference type="AlphaFoldDB" id="A0A2N5SSZ9"/>
<evidence type="ECO:0000256" key="1">
    <source>
        <dbReference type="SAM" id="MobiDB-lite"/>
    </source>
</evidence>
<evidence type="ECO:0000313" key="2">
    <source>
        <dbReference type="EMBL" id="PLW16364.1"/>
    </source>
</evidence>
<gene>
    <name evidence="2" type="ORF">PCANC_20913</name>
</gene>
<organism evidence="2 3">
    <name type="scientific">Puccinia coronata f. sp. avenae</name>
    <dbReference type="NCBI Taxonomy" id="200324"/>
    <lineage>
        <taxon>Eukaryota</taxon>
        <taxon>Fungi</taxon>
        <taxon>Dikarya</taxon>
        <taxon>Basidiomycota</taxon>
        <taxon>Pucciniomycotina</taxon>
        <taxon>Pucciniomycetes</taxon>
        <taxon>Pucciniales</taxon>
        <taxon>Pucciniaceae</taxon>
        <taxon>Puccinia</taxon>
    </lineage>
</organism>
<feature type="region of interest" description="Disordered" evidence="1">
    <location>
        <begin position="1"/>
        <end position="26"/>
    </location>
</feature>
<feature type="region of interest" description="Disordered" evidence="1">
    <location>
        <begin position="50"/>
        <end position="115"/>
    </location>
</feature>
<name>A0A2N5SSZ9_9BASI</name>
<feature type="compositionally biased region" description="Polar residues" evidence="1">
    <location>
        <begin position="80"/>
        <end position="92"/>
    </location>
</feature>
<reference evidence="2 3" key="1">
    <citation type="submission" date="2017-11" db="EMBL/GenBank/DDBJ databases">
        <title>De novo assembly and phasing of dikaryotic genomes from two isolates of Puccinia coronata f. sp. avenae, the causal agent of oat crown rust.</title>
        <authorList>
            <person name="Miller M.E."/>
            <person name="Zhang Y."/>
            <person name="Omidvar V."/>
            <person name="Sperschneider J."/>
            <person name="Schwessinger B."/>
            <person name="Raley C."/>
            <person name="Palmer J.M."/>
            <person name="Garnica D."/>
            <person name="Upadhyaya N."/>
            <person name="Rathjen J."/>
            <person name="Taylor J.M."/>
            <person name="Park R.F."/>
            <person name="Dodds P.N."/>
            <person name="Hirsch C.D."/>
            <person name="Kianian S.F."/>
            <person name="Figueroa M."/>
        </authorList>
    </citation>
    <scope>NUCLEOTIDE SEQUENCE [LARGE SCALE GENOMIC DNA]</scope>
    <source>
        <strain evidence="2">12NC29</strain>
    </source>
</reference>
<proteinExistence type="predicted"/>
<dbReference type="Proteomes" id="UP000235388">
    <property type="component" value="Unassembled WGS sequence"/>
</dbReference>